<reference evidence="7" key="1">
    <citation type="journal article" date="2019" name="Int. J. Syst. Evol. Microbiol.">
        <title>The Global Catalogue of Microorganisms (GCM) 10K type strain sequencing project: providing services to taxonomists for standard genome sequencing and annotation.</title>
        <authorList>
            <consortium name="The Broad Institute Genomics Platform"/>
            <consortium name="The Broad Institute Genome Sequencing Center for Infectious Disease"/>
            <person name="Wu L."/>
            <person name="Ma J."/>
        </authorList>
    </citation>
    <scope>NUCLEOTIDE SEQUENCE [LARGE SCALE GENOMIC DNA]</scope>
    <source>
        <strain evidence="7">CGMCC 4.7323</strain>
    </source>
</reference>
<evidence type="ECO:0000259" key="5">
    <source>
        <dbReference type="Pfam" id="PF14833"/>
    </source>
</evidence>
<dbReference type="PIRSF" id="PIRSF000103">
    <property type="entry name" value="HIBADH"/>
    <property type="match status" value="1"/>
</dbReference>
<organism evidence="6 7">
    <name type="scientific">Streptomyces kronopolitis</name>
    <dbReference type="NCBI Taxonomy" id="1612435"/>
    <lineage>
        <taxon>Bacteria</taxon>
        <taxon>Bacillati</taxon>
        <taxon>Actinomycetota</taxon>
        <taxon>Actinomycetes</taxon>
        <taxon>Kitasatosporales</taxon>
        <taxon>Streptomycetaceae</taxon>
        <taxon>Streptomyces</taxon>
    </lineage>
</organism>
<evidence type="ECO:0000313" key="6">
    <source>
        <dbReference type="EMBL" id="GGN36649.1"/>
    </source>
</evidence>
<dbReference type="InterPro" id="IPR029154">
    <property type="entry name" value="HIBADH-like_NADP-bd"/>
</dbReference>
<dbReference type="InterPro" id="IPR036291">
    <property type="entry name" value="NAD(P)-bd_dom_sf"/>
</dbReference>
<dbReference type="Pfam" id="PF14833">
    <property type="entry name" value="NAD_binding_11"/>
    <property type="match status" value="1"/>
</dbReference>
<protein>
    <submittedName>
        <fullName evidence="6">3-hydroxyisobutyrate dehydrogenase</fullName>
    </submittedName>
</protein>
<dbReference type="GeneID" id="301546945"/>
<keyword evidence="7" id="KW-1185">Reference proteome</keyword>
<dbReference type="SUPFAM" id="SSF48179">
    <property type="entry name" value="6-phosphogluconate dehydrogenase C-terminal domain-like"/>
    <property type="match status" value="1"/>
</dbReference>
<dbReference type="Proteomes" id="UP000600080">
    <property type="component" value="Unassembled WGS sequence"/>
</dbReference>
<dbReference type="Pfam" id="PF03446">
    <property type="entry name" value="NAD_binding_2"/>
    <property type="match status" value="1"/>
</dbReference>
<feature type="domain" description="3-hydroxyisobutyrate dehydrogenase-like NAD-binding" evidence="5">
    <location>
        <begin position="163"/>
        <end position="277"/>
    </location>
</feature>
<dbReference type="PROSITE" id="PS00895">
    <property type="entry name" value="3_HYDROXYISOBUT_DH"/>
    <property type="match status" value="1"/>
</dbReference>
<keyword evidence="2" id="KW-0560">Oxidoreductase</keyword>
<proteinExistence type="inferred from homology"/>
<evidence type="ECO:0000256" key="2">
    <source>
        <dbReference type="ARBA" id="ARBA00023002"/>
    </source>
</evidence>
<evidence type="ECO:0000259" key="4">
    <source>
        <dbReference type="Pfam" id="PF03446"/>
    </source>
</evidence>
<dbReference type="PANTHER" id="PTHR43580:SF2">
    <property type="entry name" value="CYTOKINE-LIKE NUCLEAR FACTOR N-PAC"/>
    <property type="match status" value="1"/>
</dbReference>
<dbReference type="RefSeq" id="WP_189096371.1">
    <property type="nucleotide sequence ID" value="NZ_BMND01000003.1"/>
</dbReference>
<name>A0ABQ2J1C5_9ACTN</name>
<dbReference type="InterPro" id="IPR013328">
    <property type="entry name" value="6PGD_dom2"/>
</dbReference>
<comment type="similarity">
    <text evidence="1">Belongs to the HIBADH-related family.</text>
</comment>
<dbReference type="InterPro" id="IPR015815">
    <property type="entry name" value="HIBADH-related"/>
</dbReference>
<comment type="caution">
    <text evidence="6">The sequence shown here is derived from an EMBL/GenBank/DDBJ whole genome shotgun (WGS) entry which is preliminary data.</text>
</comment>
<dbReference type="InterPro" id="IPR008927">
    <property type="entry name" value="6-PGluconate_DH-like_C_sf"/>
</dbReference>
<gene>
    <name evidence="6" type="primary">mmsB</name>
    <name evidence="6" type="ORF">GCM10012285_10630</name>
</gene>
<dbReference type="InterPro" id="IPR002204">
    <property type="entry name" value="3-OH-isobutyrate_DH-rel_CS"/>
</dbReference>
<evidence type="ECO:0000313" key="7">
    <source>
        <dbReference type="Proteomes" id="UP000600080"/>
    </source>
</evidence>
<feature type="domain" description="6-phosphogluconate dehydrogenase NADP-binding" evidence="4">
    <location>
        <begin position="6"/>
        <end position="157"/>
    </location>
</feature>
<keyword evidence="3" id="KW-0520">NAD</keyword>
<evidence type="ECO:0000256" key="1">
    <source>
        <dbReference type="ARBA" id="ARBA00009080"/>
    </source>
</evidence>
<dbReference type="PANTHER" id="PTHR43580">
    <property type="entry name" value="OXIDOREDUCTASE GLYR1-RELATED"/>
    <property type="match status" value="1"/>
</dbReference>
<dbReference type="InterPro" id="IPR006115">
    <property type="entry name" value="6PGDH_NADP-bd"/>
</dbReference>
<dbReference type="EMBL" id="BMND01000003">
    <property type="protein sequence ID" value="GGN36649.1"/>
    <property type="molecule type" value="Genomic_DNA"/>
</dbReference>
<accession>A0ABQ2J1C5</accession>
<dbReference type="Gene3D" id="3.40.50.720">
    <property type="entry name" value="NAD(P)-binding Rossmann-like Domain"/>
    <property type="match status" value="1"/>
</dbReference>
<evidence type="ECO:0000256" key="3">
    <source>
        <dbReference type="ARBA" id="ARBA00023027"/>
    </source>
</evidence>
<dbReference type="SUPFAM" id="SSF51735">
    <property type="entry name" value="NAD(P)-binding Rossmann-fold domains"/>
    <property type="match status" value="1"/>
</dbReference>
<dbReference type="Gene3D" id="1.10.1040.10">
    <property type="entry name" value="N-(1-d-carboxylethyl)-l-norvaline Dehydrogenase, domain 2"/>
    <property type="match status" value="1"/>
</dbReference>
<sequence length="285" mass="29749">MTGRHIAFIGLGSMGSGMALRLLDSGFRVTVYNRTKERALPVAEAGAELADSAAQAAAAAEVLVLSVADEGAVEEILFHHIELRADVLVVNTSTVSPKYARDASARVEKTGARWIDACVIGNPSQAREGSMRVLASGAPEDVEAAKPMLTALGSSVIPLGPVGQAPAMKLAFNLLLGAQVASLADAVRYGERAGLDRDLLLAAIGVSGFSSKVMSFRADLMRSGEFQPAAFRTSLMLKDLRLVVEEARDLGLELTVTETASAYFERAVAAGKGDFDAAVIGEASA</sequence>
<dbReference type="InterPro" id="IPR051265">
    <property type="entry name" value="HIBADH-related_NP60_sf"/>
</dbReference>